<reference evidence="2 3" key="1">
    <citation type="submission" date="2024-10" db="EMBL/GenBank/DDBJ databases">
        <title>The Natural Products Discovery Center: Release of the First 8490 Sequenced Strains for Exploring Actinobacteria Biosynthetic Diversity.</title>
        <authorList>
            <person name="Kalkreuter E."/>
            <person name="Kautsar S.A."/>
            <person name="Yang D."/>
            <person name="Bader C.D."/>
            <person name="Teijaro C.N."/>
            <person name="Fluegel L."/>
            <person name="Davis C.M."/>
            <person name="Simpson J.R."/>
            <person name="Lauterbach L."/>
            <person name="Steele A.D."/>
            <person name="Gui C."/>
            <person name="Meng S."/>
            <person name="Li G."/>
            <person name="Viehrig K."/>
            <person name="Ye F."/>
            <person name="Su P."/>
            <person name="Kiefer A.F."/>
            <person name="Nichols A."/>
            <person name="Cepeda A.J."/>
            <person name="Yan W."/>
            <person name="Fan B."/>
            <person name="Jiang Y."/>
            <person name="Adhikari A."/>
            <person name="Zheng C.-J."/>
            <person name="Schuster L."/>
            <person name="Cowan T.M."/>
            <person name="Smanski M.J."/>
            <person name="Chevrette M.G."/>
            <person name="De Carvalho L.P.S."/>
            <person name="Shen B."/>
        </authorList>
    </citation>
    <scope>NUCLEOTIDE SEQUENCE [LARGE SCALE GENOMIC DNA]</scope>
    <source>
        <strain evidence="2 3">NPDC049845</strain>
    </source>
</reference>
<dbReference type="Proteomes" id="UP001612812">
    <property type="component" value="Unassembled WGS sequence"/>
</dbReference>
<keyword evidence="3" id="KW-1185">Reference proteome</keyword>
<keyword evidence="1" id="KW-0812">Transmembrane</keyword>
<feature type="transmembrane region" description="Helical" evidence="1">
    <location>
        <begin position="120"/>
        <end position="140"/>
    </location>
</feature>
<evidence type="ECO:0000313" key="2">
    <source>
        <dbReference type="EMBL" id="MFI7265194.1"/>
    </source>
</evidence>
<feature type="transmembrane region" description="Helical" evidence="1">
    <location>
        <begin position="54"/>
        <end position="75"/>
    </location>
</feature>
<dbReference type="EMBL" id="JBITLE010000010">
    <property type="protein sequence ID" value="MFI7265194.1"/>
    <property type="molecule type" value="Genomic_DNA"/>
</dbReference>
<protein>
    <submittedName>
        <fullName evidence="2">Uncharacterized protein</fullName>
    </submittedName>
</protein>
<feature type="transmembrane region" description="Helical" evidence="1">
    <location>
        <begin position="12"/>
        <end position="34"/>
    </location>
</feature>
<comment type="caution">
    <text evidence="2">The sequence shown here is derived from an EMBL/GenBank/DDBJ whole genome shotgun (WGS) entry which is preliminary data.</text>
</comment>
<keyword evidence="1" id="KW-0472">Membrane</keyword>
<name>A0ABW7ZQU0_9ACTN</name>
<sequence>MLHNGRPGTWLSIGLVGSVLFRGTLWVLTTLNLAPLLGPVDLLLYEVLEHPVGTAVWLGDIIASFLFAVVTGVVCGGLRGDRAWAYRWGQGLARFYVVLNLATATVTGALMWHWGPPARGFLAVPFAVYLVSIAVAVMAARELTARRGAAVPEDRQPALDGPGA</sequence>
<evidence type="ECO:0000256" key="1">
    <source>
        <dbReference type="SAM" id="Phobius"/>
    </source>
</evidence>
<feature type="transmembrane region" description="Helical" evidence="1">
    <location>
        <begin position="95"/>
        <end position="114"/>
    </location>
</feature>
<dbReference type="RefSeq" id="WP_396755355.1">
    <property type="nucleotide sequence ID" value="NZ_JBITLA010000006.1"/>
</dbReference>
<evidence type="ECO:0000313" key="3">
    <source>
        <dbReference type="Proteomes" id="UP001612812"/>
    </source>
</evidence>
<proteinExistence type="predicted"/>
<keyword evidence="1" id="KW-1133">Transmembrane helix</keyword>
<accession>A0ABW7ZQU0</accession>
<organism evidence="2 3">
    <name type="scientific">Micromonospora maritima</name>
    <dbReference type="NCBI Taxonomy" id="986711"/>
    <lineage>
        <taxon>Bacteria</taxon>
        <taxon>Bacillati</taxon>
        <taxon>Actinomycetota</taxon>
        <taxon>Actinomycetes</taxon>
        <taxon>Micromonosporales</taxon>
        <taxon>Micromonosporaceae</taxon>
        <taxon>Micromonospora</taxon>
    </lineage>
</organism>
<gene>
    <name evidence="2" type="ORF">ACIBP4_23210</name>
</gene>